<evidence type="ECO:0000256" key="1">
    <source>
        <dbReference type="SAM" id="Phobius"/>
    </source>
</evidence>
<organism evidence="2 3">
    <name type="scientific">Acaulospora morrowiae</name>
    <dbReference type="NCBI Taxonomy" id="94023"/>
    <lineage>
        <taxon>Eukaryota</taxon>
        <taxon>Fungi</taxon>
        <taxon>Fungi incertae sedis</taxon>
        <taxon>Mucoromycota</taxon>
        <taxon>Glomeromycotina</taxon>
        <taxon>Glomeromycetes</taxon>
        <taxon>Diversisporales</taxon>
        <taxon>Acaulosporaceae</taxon>
        <taxon>Acaulospora</taxon>
    </lineage>
</organism>
<evidence type="ECO:0000313" key="3">
    <source>
        <dbReference type="Proteomes" id="UP000789342"/>
    </source>
</evidence>
<accession>A0A9N9DE04</accession>
<proteinExistence type="predicted"/>
<feature type="transmembrane region" description="Helical" evidence="1">
    <location>
        <begin position="26"/>
        <end position="47"/>
    </location>
</feature>
<sequence>MTIITLVSAVLKGYYQTIEDENGTTAFQSVFLAMLLIDETIILACFIKYGRLLVKLIDGSAQLYGVKEAVSSGGIDKLARYKMYITKLKLTNTVITVIMGWYEFICIFLLFGRGKIPATTKNSVIFMGINAIGTALVMLLALFNIAHGAIDITTSIRWSITSRIQSYEVECVNTIVEEIHHNYGSVQ</sequence>
<gene>
    <name evidence="2" type="ORF">AMORRO_LOCUS9117</name>
</gene>
<dbReference type="OrthoDB" id="2418080at2759"/>
<reference evidence="2" key="1">
    <citation type="submission" date="2021-06" db="EMBL/GenBank/DDBJ databases">
        <authorList>
            <person name="Kallberg Y."/>
            <person name="Tangrot J."/>
            <person name="Rosling A."/>
        </authorList>
    </citation>
    <scope>NUCLEOTIDE SEQUENCE</scope>
    <source>
        <strain evidence="2">CL551</strain>
    </source>
</reference>
<keyword evidence="1" id="KW-0472">Membrane</keyword>
<comment type="caution">
    <text evidence="2">The sequence shown here is derived from an EMBL/GenBank/DDBJ whole genome shotgun (WGS) entry which is preliminary data.</text>
</comment>
<name>A0A9N9DE04_9GLOM</name>
<protein>
    <submittedName>
        <fullName evidence="2">1159_t:CDS:1</fullName>
    </submittedName>
</protein>
<feature type="transmembrane region" description="Helical" evidence="1">
    <location>
        <begin position="124"/>
        <end position="146"/>
    </location>
</feature>
<dbReference type="AlphaFoldDB" id="A0A9N9DE04"/>
<keyword evidence="1" id="KW-0812">Transmembrane</keyword>
<feature type="transmembrane region" description="Helical" evidence="1">
    <location>
        <begin position="90"/>
        <end position="112"/>
    </location>
</feature>
<dbReference type="Proteomes" id="UP000789342">
    <property type="component" value="Unassembled WGS sequence"/>
</dbReference>
<dbReference type="EMBL" id="CAJVPV010008520">
    <property type="protein sequence ID" value="CAG8631648.1"/>
    <property type="molecule type" value="Genomic_DNA"/>
</dbReference>
<evidence type="ECO:0000313" key="2">
    <source>
        <dbReference type="EMBL" id="CAG8631648.1"/>
    </source>
</evidence>
<keyword evidence="1" id="KW-1133">Transmembrane helix</keyword>
<keyword evidence="3" id="KW-1185">Reference proteome</keyword>